<dbReference type="Gene3D" id="3.90.226.10">
    <property type="entry name" value="2-enoyl-CoA Hydratase, Chain A, domain 1"/>
    <property type="match status" value="1"/>
</dbReference>
<dbReference type="PANTHER" id="PTHR11941:SF75">
    <property type="entry name" value="ENOYL-COA HYDRATASE_ISOMERASE FAMILY PROTEIN"/>
    <property type="match status" value="1"/>
</dbReference>
<accession>A0ABQ9EED1</accession>
<protein>
    <submittedName>
        <fullName evidence="1">Uncharacterized protein</fullName>
    </submittedName>
</protein>
<dbReference type="EMBL" id="JARBDR010000917">
    <property type="protein sequence ID" value="KAJ8302954.1"/>
    <property type="molecule type" value="Genomic_DNA"/>
</dbReference>
<dbReference type="InterPro" id="IPR001753">
    <property type="entry name" value="Enoyl-CoA_hydra/iso"/>
</dbReference>
<comment type="caution">
    <text evidence="1">The sequence shown here is derived from an EMBL/GenBank/DDBJ whole genome shotgun (WGS) entry which is preliminary data.</text>
</comment>
<evidence type="ECO:0000313" key="1">
    <source>
        <dbReference type="EMBL" id="KAJ8302954.1"/>
    </source>
</evidence>
<evidence type="ECO:0000313" key="2">
    <source>
        <dbReference type="Proteomes" id="UP001217089"/>
    </source>
</evidence>
<dbReference type="CDD" id="cd06558">
    <property type="entry name" value="crotonase-like"/>
    <property type="match status" value="1"/>
</dbReference>
<name>A0ABQ9EED1_TEGGR</name>
<sequence length="247" mass="27847">MLTLVRPITPYIISVHLVTRITGMVQCEGLRKGSQYPFSADDTSVMMGVDLKFTDDGFAILTMNNGENRISTPYIRQLQKALDEVERNDNCKALLTTGEGKFFCNGIDLEWLKTANKEQFFQAIQDLYWRFMYFSLPTVAMINGHAFGAGANIALAHDYRVMRNDRGWFSLNEVRINVQVKPETIQLIRITGPEAKDLGIVDVTTDISSLEKSAKNLANLALGPTGIDRDMLQKMKQDIYPRITSNL</sequence>
<keyword evidence="2" id="KW-1185">Reference proteome</keyword>
<dbReference type="PANTHER" id="PTHR11941">
    <property type="entry name" value="ENOYL-COA HYDRATASE-RELATED"/>
    <property type="match status" value="1"/>
</dbReference>
<dbReference type="Proteomes" id="UP001217089">
    <property type="component" value="Unassembled WGS sequence"/>
</dbReference>
<reference evidence="1 2" key="1">
    <citation type="submission" date="2022-12" db="EMBL/GenBank/DDBJ databases">
        <title>Chromosome-level genome of Tegillarca granosa.</title>
        <authorList>
            <person name="Kim J."/>
        </authorList>
    </citation>
    <scope>NUCLEOTIDE SEQUENCE [LARGE SCALE GENOMIC DNA]</scope>
    <source>
        <strain evidence="1">Teg-2019</strain>
        <tissue evidence="1">Adductor muscle</tissue>
    </source>
</reference>
<gene>
    <name evidence="1" type="ORF">KUTeg_019350</name>
</gene>
<organism evidence="1 2">
    <name type="scientific">Tegillarca granosa</name>
    <name type="common">Malaysian cockle</name>
    <name type="synonym">Anadara granosa</name>
    <dbReference type="NCBI Taxonomy" id="220873"/>
    <lineage>
        <taxon>Eukaryota</taxon>
        <taxon>Metazoa</taxon>
        <taxon>Spiralia</taxon>
        <taxon>Lophotrochozoa</taxon>
        <taxon>Mollusca</taxon>
        <taxon>Bivalvia</taxon>
        <taxon>Autobranchia</taxon>
        <taxon>Pteriomorphia</taxon>
        <taxon>Arcoida</taxon>
        <taxon>Arcoidea</taxon>
        <taxon>Arcidae</taxon>
        <taxon>Tegillarca</taxon>
    </lineage>
</organism>
<dbReference type="Pfam" id="PF00378">
    <property type="entry name" value="ECH_1"/>
    <property type="match status" value="1"/>
</dbReference>
<dbReference type="SUPFAM" id="SSF52096">
    <property type="entry name" value="ClpP/crotonase"/>
    <property type="match status" value="1"/>
</dbReference>
<proteinExistence type="predicted"/>
<dbReference type="InterPro" id="IPR029045">
    <property type="entry name" value="ClpP/crotonase-like_dom_sf"/>
</dbReference>